<organism evidence="3 5">
    <name type="scientific">Didymodactylos carnosus</name>
    <dbReference type="NCBI Taxonomy" id="1234261"/>
    <lineage>
        <taxon>Eukaryota</taxon>
        <taxon>Metazoa</taxon>
        <taxon>Spiralia</taxon>
        <taxon>Gnathifera</taxon>
        <taxon>Rotifera</taxon>
        <taxon>Eurotatoria</taxon>
        <taxon>Bdelloidea</taxon>
        <taxon>Philodinida</taxon>
        <taxon>Philodinidae</taxon>
        <taxon>Didymodactylos</taxon>
    </lineage>
</organism>
<evidence type="ECO:0000256" key="1">
    <source>
        <dbReference type="SAM" id="Phobius"/>
    </source>
</evidence>
<keyword evidence="1" id="KW-1133">Transmembrane helix</keyword>
<feature type="transmembrane region" description="Helical" evidence="1">
    <location>
        <begin position="878"/>
        <end position="896"/>
    </location>
</feature>
<keyword evidence="1" id="KW-0472">Membrane</keyword>
<dbReference type="PANTHER" id="PTHR47510">
    <property type="entry name" value="REVERSE TRANSCRIPTASE DOMAIN-CONTAINING PROTEIN"/>
    <property type="match status" value="1"/>
</dbReference>
<dbReference type="Proteomes" id="UP000682733">
    <property type="component" value="Unassembled WGS sequence"/>
</dbReference>
<dbReference type="SUPFAM" id="SSF56672">
    <property type="entry name" value="DNA/RNA polymerases"/>
    <property type="match status" value="1"/>
</dbReference>
<reference evidence="3" key="1">
    <citation type="submission" date="2021-02" db="EMBL/GenBank/DDBJ databases">
        <authorList>
            <person name="Nowell W R."/>
        </authorList>
    </citation>
    <scope>NUCLEOTIDE SEQUENCE</scope>
</reference>
<dbReference type="InterPro" id="IPR043502">
    <property type="entry name" value="DNA/RNA_pol_sf"/>
</dbReference>
<evidence type="ECO:0000313" key="5">
    <source>
        <dbReference type="Proteomes" id="UP000677228"/>
    </source>
</evidence>
<dbReference type="PANTHER" id="PTHR47510:SF3">
    <property type="entry name" value="ENDO_EXONUCLEASE_PHOSPHATASE DOMAIN-CONTAINING PROTEIN"/>
    <property type="match status" value="1"/>
</dbReference>
<name>A0A8S2EJZ4_9BILA</name>
<evidence type="ECO:0000313" key="4">
    <source>
        <dbReference type="EMBL" id="CAF3979646.1"/>
    </source>
</evidence>
<accession>A0A8S2EJZ4</accession>
<proteinExistence type="predicted"/>
<dbReference type="InterPro" id="IPR000477">
    <property type="entry name" value="RT_dom"/>
</dbReference>
<evidence type="ECO:0000313" key="3">
    <source>
        <dbReference type="EMBL" id="CAF1168170.1"/>
    </source>
</evidence>
<dbReference type="InterPro" id="IPR005135">
    <property type="entry name" value="Endo/exonuclease/phosphatase"/>
</dbReference>
<dbReference type="AlphaFoldDB" id="A0A8S2EJZ4"/>
<dbReference type="CDD" id="cd01650">
    <property type="entry name" value="RT_nLTR_like"/>
    <property type="match status" value="1"/>
</dbReference>
<feature type="domain" description="Reverse transcriptase" evidence="2">
    <location>
        <begin position="490"/>
        <end position="761"/>
    </location>
</feature>
<dbReference type="Gene3D" id="3.60.10.10">
    <property type="entry name" value="Endonuclease/exonuclease/phosphatase"/>
    <property type="match status" value="1"/>
</dbReference>
<dbReference type="PROSITE" id="PS50878">
    <property type="entry name" value="RT_POL"/>
    <property type="match status" value="1"/>
</dbReference>
<dbReference type="GO" id="GO:0003824">
    <property type="term" value="F:catalytic activity"/>
    <property type="evidence" value="ECO:0007669"/>
    <property type="project" value="InterPro"/>
</dbReference>
<dbReference type="Proteomes" id="UP000677228">
    <property type="component" value="Unassembled WGS sequence"/>
</dbReference>
<dbReference type="Pfam" id="PF00078">
    <property type="entry name" value="RVT_1"/>
    <property type="match status" value="1"/>
</dbReference>
<protein>
    <recommendedName>
        <fullName evidence="2">Reverse transcriptase domain-containing protein</fullName>
    </recommendedName>
</protein>
<dbReference type="SUPFAM" id="SSF56219">
    <property type="entry name" value="DNase I-like"/>
    <property type="match status" value="1"/>
</dbReference>
<evidence type="ECO:0000259" key="2">
    <source>
        <dbReference type="PROSITE" id="PS50878"/>
    </source>
</evidence>
<keyword evidence="1" id="KW-0812">Transmembrane</keyword>
<gene>
    <name evidence="3" type="ORF">OVA965_LOCUS22432</name>
    <name evidence="4" type="ORF">TMI583_LOCUS23146</name>
</gene>
<dbReference type="EMBL" id="CAJOBA010034183">
    <property type="protein sequence ID" value="CAF3979646.1"/>
    <property type="molecule type" value="Genomic_DNA"/>
</dbReference>
<dbReference type="InterPro" id="IPR036691">
    <property type="entry name" value="Endo/exonu/phosph_ase_sf"/>
</dbReference>
<sequence length="957" mass="109455">MALAKATAADLKIASMNIRSLVPQIDVVRAYVSINQPVILSLTETWIDHTIEDFDIDLFGYHSPFRLDRNRHGGGCALYTRSDFHSTRIAMFEDPSFEILCVRLTLSQSLQVLVLTCYMQPNPIIQPFLDRMDSIFTSISHTKYKSDQILLLGDFNAHFQPWSNNSKVSTNEGIQLNSYLISRNLYQMVSGVTRPKSKTCLDLIITSTPSIIVDVCICPALACSDHSFVQCSLTSRPARKRNVERLIYDYKLANWDLINENCSRIPFHSLLHLYDDVGERVKVFEDILIAQINKFIPQKIVAQKSRDKVWFTDNLRSLYRKKVKLYRSICHKPSYYSQKRYDEAAKEFSEACTSAKKEYYRRINNKVLASSKNWWSLVQHSMRRNRLSSIPALNDMNNVIITDAVKKVEILNSHFATICTWRGPQLDISAADSLPSTSYKLSSFTVSYSSVCSILEKLDCNRAAAPGLTNRMLKNLEPSITPTLVDILQHSFSSGVFPQQWKRGLVNPLFKSGDSLDPNNYRPITLLPALSKVCERVVFCQLSSYLTKNKLLSPFQSGFVAKDSTTNMLLDVVHKINAGLADHHYVRAVLLDFQKAFDNVSHRGLLLKLAKKGVQGKALKWFESYLTERTIQTLLEGVTSSPLKINKGVPQGLVLGPLLFLLYIDDLPLNIESMIKLYADDVLLVSHHNDPLVATAVLNKDLERVFNWSVIWYIPLNLYKCESITFSSRRHRIRALALPPLMLNSVPLKEYGEVKYLGLWLTFDLSWTTHVNKVCARANSIVALMSYNKWLLCKNALELVYNSFVLSLFNYGSVIYSLTIEANLKKIETVQYHAALVVLGAMREENNIHKYESGQVHVEIKNIFDAHQKQFHLNWRDVAVVMLLITVGFALVYLFVRYSLKKKWKQLQLLRSLVYRSGQQQRREPEHQVYTLSNDHVSIPITQTREEGFFSSTRRLP</sequence>
<comment type="caution">
    <text evidence="3">The sequence shown here is derived from an EMBL/GenBank/DDBJ whole genome shotgun (WGS) entry which is preliminary data.</text>
</comment>
<dbReference type="EMBL" id="CAJNOK010012659">
    <property type="protein sequence ID" value="CAF1168170.1"/>
    <property type="molecule type" value="Genomic_DNA"/>
</dbReference>
<dbReference type="Pfam" id="PF14529">
    <property type="entry name" value="Exo_endo_phos_2"/>
    <property type="match status" value="1"/>
</dbReference>